<reference evidence="1" key="1">
    <citation type="submission" date="2024-03" db="EMBL/GenBank/DDBJ databases">
        <title>Whole genome sequecning of epiphytes from Marcgravia umbellata leaves.</title>
        <authorList>
            <person name="Kumar G."/>
            <person name="Savka M.A."/>
        </authorList>
    </citation>
    <scope>NUCLEOTIDE SEQUENCE</scope>
    <source>
        <strain evidence="1">RIT_BL5</strain>
    </source>
</reference>
<sequence>MAFIFRAGWNEECVTEEWKSKMYEAQEKQGGMCNLRKDKAANENFVVKGEGYAASFSFHNTSFFARKLDFMSLLKTCSLELELAEKSRACRSAFFSLRALFSILPLKSKSQPCTRSSPPSII</sequence>
<accession>A0ACC6PC57</accession>
<evidence type="ECO:0000313" key="2">
    <source>
        <dbReference type="Proteomes" id="UP001380953"/>
    </source>
</evidence>
<organism evidence="1 2">
    <name type="scientific">Saccharibacillus sacchari</name>
    <dbReference type="NCBI Taxonomy" id="456493"/>
    <lineage>
        <taxon>Bacteria</taxon>
        <taxon>Bacillati</taxon>
        <taxon>Bacillota</taxon>
        <taxon>Bacilli</taxon>
        <taxon>Bacillales</taxon>
        <taxon>Paenibacillaceae</taxon>
        <taxon>Saccharibacillus</taxon>
    </lineage>
</organism>
<dbReference type="Proteomes" id="UP001380953">
    <property type="component" value="Unassembled WGS sequence"/>
</dbReference>
<evidence type="ECO:0000313" key="1">
    <source>
        <dbReference type="EMBL" id="MEJ8304472.1"/>
    </source>
</evidence>
<protein>
    <submittedName>
        <fullName evidence="1">Uncharacterized protein</fullName>
    </submittedName>
</protein>
<name>A0ACC6PC57_9BACL</name>
<comment type="caution">
    <text evidence="1">The sequence shown here is derived from an EMBL/GenBank/DDBJ whole genome shotgun (WGS) entry which is preliminary data.</text>
</comment>
<proteinExistence type="predicted"/>
<gene>
    <name evidence="1" type="ORF">WKI47_11260</name>
</gene>
<keyword evidence="2" id="KW-1185">Reference proteome</keyword>
<dbReference type="EMBL" id="JBBKAR010000033">
    <property type="protein sequence ID" value="MEJ8304472.1"/>
    <property type="molecule type" value="Genomic_DNA"/>
</dbReference>